<name>A0A1J5QLI8_9ZZZZ</name>
<evidence type="ECO:0000313" key="1">
    <source>
        <dbReference type="EMBL" id="OIQ84401.1"/>
    </source>
</evidence>
<accession>A0A1J5QLI8</accession>
<proteinExistence type="predicted"/>
<dbReference type="EMBL" id="MLJW01000620">
    <property type="protein sequence ID" value="OIQ84401.1"/>
    <property type="molecule type" value="Genomic_DNA"/>
</dbReference>
<dbReference type="AlphaFoldDB" id="A0A1J5QLI8"/>
<reference evidence="1" key="1">
    <citation type="submission" date="2016-10" db="EMBL/GenBank/DDBJ databases">
        <title>Sequence of Gallionella enrichment culture.</title>
        <authorList>
            <person name="Poehlein A."/>
            <person name="Muehling M."/>
            <person name="Daniel R."/>
        </authorList>
    </citation>
    <scope>NUCLEOTIDE SEQUENCE</scope>
</reference>
<comment type="caution">
    <text evidence="1">The sequence shown here is derived from an EMBL/GenBank/DDBJ whole genome shotgun (WGS) entry which is preliminary data.</text>
</comment>
<sequence>MTHGTVVALGEPALVEGYRLVGAVVRAADTAAVVCEAWRDLPDGTVLVVLTSSAARALGPRALAPDAPLTVVIPS</sequence>
<organism evidence="1">
    <name type="scientific">mine drainage metagenome</name>
    <dbReference type="NCBI Taxonomy" id="410659"/>
    <lineage>
        <taxon>unclassified sequences</taxon>
        <taxon>metagenomes</taxon>
        <taxon>ecological metagenomes</taxon>
    </lineage>
</organism>
<protein>
    <submittedName>
        <fullName evidence="1">Uncharacterized protein</fullName>
    </submittedName>
</protein>
<gene>
    <name evidence="1" type="ORF">GALL_337780</name>
</gene>